<name>A0AA37PC96_9PEZI</name>
<gene>
    <name evidence="2" type="ORF">ColSpa_09809</name>
</gene>
<reference evidence="2 3" key="1">
    <citation type="submission" date="2022-03" db="EMBL/GenBank/DDBJ databases">
        <title>Genome data of Colletotrichum spp.</title>
        <authorList>
            <person name="Utami Y.D."/>
            <person name="Hiruma K."/>
        </authorList>
    </citation>
    <scope>NUCLEOTIDE SEQUENCE [LARGE SCALE GENOMIC DNA]</scope>
    <source>
        <strain evidence="2 3">MAFF 239500</strain>
    </source>
</reference>
<protein>
    <submittedName>
        <fullName evidence="2">Uncharacterized protein</fullName>
    </submittedName>
</protein>
<dbReference type="GeneID" id="73330611"/>
<dbReference type="RefSeq" id="XP_049131978.1">
    <property type="nucleotide sequence ID" value="XM_049276021.1"/>
</dbReference>
<evidence type="ECO:0000256" key="1">
    <source>
        <dbReference type="SAM" id="MobiDB-lite"/>
    </source>
</evidence>
<sequence length="72" mass="7603">MRAIAPTSSTIYPSARRTGANFCANGIAIAMVPPFKVAFAAASRQRCCKHRPAGQSGVTFDSREVAADNTDD</sequence>
<proteinExistence type="predicted"/>
<dbReference type="EMBL" id="BQXU01000030">
    <property type="protein sequence ID" value="GKT49628.1"/>
    <property type="molecule type" value="Genomic_DNA"/>
</dbReference>
<dbReference type="AlphaFoldDB" id="A0AA37PC96"/>
<dbReference type="Proteomes" id="UP001055115">
    <property type="component" value="Unassembled WGS sequence"/>
</dbReference>
<feature type="region of interest" description="Disordered" evidence="1">
    <location>
        <begin position="51"/>
        <end position="72"/>
    </location>
</feature>
<comment type="caution">
    <text evidence="2">The sequence shown here is derived from an EMBL/GenBank/DDBJ whole genome shotgun (WGS) entry which is preliminary data.</text>
</comment>
<evidence type="ECO:0000313" key="3">
    <source>
        <dbReference type="Proteomes" id="UP001055115"/>
    </source>
</evidence>
<evidence type="ECO:0000313" key="2">
    <source>
        <dbReference type="EMBL" id="GKT49628.1"/>
    </source>
</evidence>
<keyword evidence="3" id="KW-1185">Reference proteome</keyword>
<organism evidence="2 3">
    <name type="scientific">Colletotrichum spaethianum</name>
    <dbReference type="NCBI Taxonomy" id="700344"/>
    <lineage>
        <taxon>Eukaryota</taxon>
        <taxon>Fungi</taxon>
        <taxon>Dikarya</taxon>
        <taxon>Ascomycota</taxon>
        <taxon>Pezizomycotina</taxon>
        <taxon>Sordariomycetes</taxon>
        <taxon>Hypocreomycetidae</taxon>
        <taxon>Glomerellales</taxon>
        <taxon>Glomerellaceae</taxon>
        <taxon>Colletotrichum</taxon>
        <taxon>Colletotrichum spaethianum species complex</taxon>
    </lineage>
</organism>
<accession>A0AA37PC96</accession>